<accession>A0A9Y2NJM6</accession>
<evidence type="ECO:0000313" key="2">
    <source>
        <dbReference type="Proteomes" id="UP001239397"/>
    </source>
</evidence>
<keyword evidence="2" id="KW-1185">Reference proteome</keyword>
<dbReference type="EMBL" id="CP127295">
    <property type="protein sequence ID" value="WIY01953.1"/>
    <property type="molecule type" value="Genomic_DNA"/>
</dbReference>
<name>A0A9Y2NJM6_9PSEU</name>
<protein>
    <submittedName>
        <fullName evidence="1">Uncharacterized protein</fullName>
    </submittedName>
</protein>
<dbReference type="Proteomes" id="UP001239397">
    <property type="component" value="Chromosome"/>
</dbReference>
<organism evidence="1 2">
    <name type="scientific">Amycolatopsis mongoliensis</name>
    <dbReference type="NCBI Taxonomy" id="715475"/>
    <lineage>
        <taxon>Bacteria</taxon>
        <taxon>Bacillati</taxon>
        <taxon>Actinomycetota</taxon>
        <taxon>Actinomycetes</taxon>
        <taxon>Pseudonocardiales</taxon>
        <taxon>Pseudonocardiaceae</taxon>
        <taxon>Amycolatopsis</taxon>
    </lineage>
</organism>
<reference evidence="1 2" key="1">
    <citation type="submission" date="2023-06" db="EMBL/GenBank/DDBJ databases">
        <authorList>
            <person name="Oyuntsetseg B."/>
            <person name="Kim S.B."/>
        </authorList>
    </citation>
    <scope>NUCLEOTIDE SEQUENCE [LARGE SCALE GENOMIC DNA]</scope>
    <source>
        <strain evidence="1 2">4-36</strain>
    </source>
</reference>
<dbReference type="KEGG" id="amog:QRX60_49465"/>
<evidence type="ECO:0000313" key="1">
    <source>
        <dbReference type="EMBL" id="WIY01953.1"/>
    </source>
</evidence>
<gene>
    <name evidence="1" type="ORF">QRX60_49465</name>
</gene>
<proteinExistence type="predicted"/>
<dbReference type="RefSeq" id="WP_285998388.1">
    <property type="nucleotide sequence ID" value="NZ_CP127295.1"/>
</dbReference>
<dbReference type="AlphaFoldDB" id="A0A9Y2NJM6"/>
<sequence>MSSIAKTIVDTYKNLLTVIGKCAINIYQLGGKIGIAIGTAAVLPPLAVFKIQDIAEALNTAFATFWQDCLTLLTGMLADIGTMIGDGIELTTIETGFAALPKVGDSTGVIDDPARWRVKPGATHS</sequence>